<dbReference type="EMBL" id="JBHSLU010000063">
    <property type="protein sequence ID" value="MFC5507470.1"/>
    <property type="molecule type" value="Genomic_DNA"/>
</dbReference>
<dbReference type="PANTHER" id="PTHR37029:SF1">
    <property type="entry name" value="SSR1768 PROTEIN"/>
    <property type="match status" value="1"/>
</dbReference>
<dbReference type="Proteomes" id="UP001596060">
    <property type="component" value="Unassembled WGS sequence"/>
</dbReference>
<evidence type="ECO:0000313" key="2">
    <source>
        <dbReference type="Proteomes" id="UP001596060"/>
    </source>
</evidence>
<accession>A0ABW0P479</accession>
<protein>
    <submittedName>
        <fullName evidence="1">DUF2283 domain-containing protein</fullName>
    </submittedName>
</protein>
<keyword evidence="2" id="KW-1185">Reference proteome</keyword>
<name>A0ABW0P479_9HYPH</name>
<dbReference type="PANTHER" id="PTHR37029">
    <property type="entry name" value="SSR1768 PROTEIN"/>
    <property type="match status" value="1"/>
</dbReference>
<dbReference type="RefSeq" id="WP_066721442.1">
    <property type="nucleotide sequence ID" value="NZ_JBHSLU010000063.1"/>
</dbReference>
<comment type="caution">
    <text evidence="1">The sequence shown here is derived from an EMBL/GenBank/DDBJ whole genome shotgun (WGS) entry which is preliminary data.</text>
</comment>
<reference evidence="2" key="1">
    <citation type="journal article" date="2019" name="Int. J. Syst. Evol. Microbiol.">
        <title>The Global Catalogue of Microorganisms (GCM) 10K type strain sequencing project: providing services to taxonomists for standard genome sequencing and annotation.</title>
        <authorList>
            <consortium name="The Broad Institute Genomics Platform"/>
            <consortium name="The Broad Institute Genome Sequencing Center for Infectious Disease"/>
            <person name="Wu L."/>
            <person name="Ma J."/>
        </authorList>
    </citation>
    <scope>NUCLEOTIDE SEQUENCE [LARGE SCALE GENOMIC DNA]</scope>
    <source>
        <strain evidence="2">CCUG 43117</strain>
    </source>
</reference>
<gene>
    <name evidence="1" type="ORF">ACFPN9_19700</name>
</gene>
<organism evidence="1 2">
    <name type="scientific">Bosea massiliensis</name>
    <dbReference type="NCBI Taxonomy" id="151419"/>
    <lineage>
        <taxon>Bacteria</taxon>
        <taxon>Pseudomonadati</taxon>
        <taxon>Pseudomonadota</taxon>
        <taxon>Alphaproteobacteria</taxon>
        <taxon>Hyphomicrobiales</taxon>
        <taxon>Boseaceae</taxon>
        <taxon>Bosea</taxon>
    </lineage>
</organism>
<sequence>MRRDIASTYDPEADAAYLRVGEGQIARTEEVAPGIVIDFAEGGGVVGIELLDVRKTVAGGRLHFAPPEAAE</sequence>
<dbReference type="Pfam" id="PF10049">
    <property type="entry name" value="DUF2283"/>
    <property type="match status" value="1"/>
</dbReference>
<proteinExistence type="predicted"/>
<evidence type="ECO:0000313" key="1">
    <source>
        <dbReference type="EMBL" id="MFC5507470.1"/>
    </source>
</evidence>
<dbReference type="InterPro" id="IPR019270">
    <property type="entry name" value="DUF2283"/>
</dbReference>